<protein>
    <submittedName>
        <fullName evidence="5">C-type lectin domain family 17, member A-like</fullName>
    </submittedName>
</protein>
<evidence type="ECO:0000259" key="4">
    <source>
        <dbReference type="PROSITE" id="PS50041"/>
    </source>
</evidence>
<accession>A0A9R0BFA3</accession>
<dbReference type="PROSITE" id="PS50041">
    <property type="entry name" value="C_TYPE_LECTIN_2"/>
    <property type="match status" value="1"/>
</dbReference>
<keyword evidence="3" id="KW-0812">Transmembrane</keyword>
<name>A0A9R0BFA3_CYPCA</name>
<proteinExistence type="predicted"/>
<feature type="domain" description="C-type lectin" evidence="4">
    <location>
        <begin position="238"/>
        <end position="360"/>
    </location>
</feature>
<dbReference type="AlphaFoldDB" id="A0A9R0BFA3"/>
<dbReference type="InterPro" id="IPR033989">
    <property type="entry name" value="CD209-like_CTLD"/>
</dbReference>
<dbReference type="PANTHER" id="PTHR22803">
    <property type="entry name" value="MANNOSE, PHOSPHOLIPASE, LECTIN RECEPTOR RELATED"/>
    <property type="match status" value="1"/>
</dbReference>
<evidence type="ECO:0000256" key="1">
    <source>
        <dbReference type="ARBA" id="ARBA00022734"/>
    </source>
</evidence>
<organism evidence="5">
    <name type="scientific">Cyprinus carpio</name>
    <name type="common">Common carp</name>
    <dbReference type="NCBI Taxonomy" id="7962"/>
    <lineage>
        <taxon>Eukaryota</taxon>
        <taxon>Metazoa</taxon>
        <taxon>Chordata</taxon>
        <taxon>Craniata</taxon>
        <taxon>Vertebrata</taxon>
        <taxon>Euteleostomi</taxon>
        <taxon>Actinopterygii</taxon>
        <taxon>Neopterygii</taxon>
        <taxon>Teleostei</taxon>
        <taxon>Ostariophysi</taxon>
        <taxon>Cypriniformes</taxon>
        <taxon>Cyprinidae</taxon>
        <taxon>Cyprininae</taxon>
        <taxon>Cyprinus</taxon>
    </lineage>
</organism>
<dbReference type="GO" id="GO:0030246">
    <property type="term" value="F:carbohydrate binding"/>
    <property type="evidence" value="ECO:0007669"/>
    <property type="project" value="UniProtKB-KW"/>
</dbReference>
<dbReference type="KEGG" id="ccar:109112087"/>
<keyword evidence="2" id="KW-0175">Coiled coil</keyword>
<dbReference type="SMART" id="SM00034">
    <property type="entry name" value="CLECT"/>
    <property type="match status" value="1"/>
</dbReference>
<keyword evidence="3" id="KW-1133">Transmembrane helix</keyword>
<gene>
    <name evidence="5" type="primary">LOC109112087</name>
</gene>
<dbReference type="RefSeq" id="XP_042631851.1">
    <property type="nucleotide sequence ID" value="XM_042775917.1"/>
</dbReference>
<dbReference type="Proteomes" id="UP001155660">
    <property type="component" value="Chromosome A19"/>
</dbReference>
<keyword evidence="3" id="KW-0472">Membrane</keyword>
<evidence type="ECO:0000313" key="5">
    <source>
        <dbReference type="RefSeq" id="XP_042631851.1"/>
    </source>
</evidence>
<feature type="transmembrane region" description="Helical" evidence="3">
    <location>
        <begin position="118"/>
        <end position="140"/>
    </location>
</feature>
<keyword evidence="1" id="KW-0430">Lectin</keyword>
<feature type="coiled-coil region" evidence="2">
    <location>
        <begin position="176"/>
        <end position="217"/>
    </location>
</feature>
<dbReference type="CDD" id="cd14724">
    <property type="entry name" value="ZIP_Gal4-like_1"/>
    <property type="match status" value="1"/>
</dbReference>
<dbReference type="CDD" id="cd03590">
    <property type="entry name" value="CLECT_DC-SIGN_like"/>
    <property type="match status" value="1"/>
</dbReference>
<dbReference type="InterPro" id="IPR050111">
    <property type="entry name" value="C-type_lectin/snaclec_domain"/>
</dbReference>
<dbReference type="InterPro" id="IPR001304">
    <property type="entry name" value="C-type_lectin-like"/>
</dbReference>
<dbReference type="OrthoDB" id="9906043at2759"/>
<dbReference type="Pfam" id="PF00059">
    <property type="entry name" value="Lectin_C"/>
    <property type="match status" value="1"/>
</dbReference>
<sequence length="365" mass="41782">MVAIMCFTAESKSCRFSDRANIWISSHEIQRTTNFNQSTSFTTYRYKPCLLLSKHCIGQTSSSAFRVCVQTCAMSYKEGKFTNLIDEPDNECSSPEVRYSVFQNPFKRTQFCQDPFKVATACLTAFCLILLVILVATSVYRGILLLSHLLCYECVYLQVRHSSDQDSPSSAAESHMQKGSANVTDLTEELQAVKREKSELEKELTQLKNKITELEATTAPQTTPAPTKNPCPEDWKHFNGSCYYVSEYRRSWSDSQTNCKRQGGHLAIILTAEEQTFIWNLLPRGYWNSYWFGISDEKVEEEWYWVDGTKLVKSFWEDGEPNNHGNEDCGYIVKTDVLSRVATKSWYDAPCHMSLPWICEKLVSS</sequence>
<evidence type="ECO:0000256" key="3">
    <source>
        <dbReference type="SAM" id="Phobius"/>
    </source>
</evidence>
<evidence type="ECO:0000256" key="2">
    <source>
        <dbReference type="SAM" id="Coils"/>
    </source>
</evidence>
<dbReference type="GeneID" id="109112087"/>
<reference evidence="5" key="1">
    <citation type="submission" date="2025-08" db="UniProtKB">
        <authorList>
            <consortium name="RefSeq"/>
        </authorList>
    </citation>
    <scope>IDENTIFICATION</scope>
    <source>
        <tissue evidence="5">Muscle</tissue>
    </source>
</reference>